<keyword evidence="2" id="KW-1185">Reference proteome</keyword>
<accession>A0A8T1NMR8</accession>
<gene>
    <name evidence="1" type="ORF">CIPAW_14G130300</name>
</gene>
<dbReference type="Proteomes" id="UP000811609">
    <property type="component" value="Chromosome 14"/>
</dbReference>
<evidence type="ECO:0000313" key="2">
    <source>
        <dbReference type="Proteomes" id="UP000811609"/>
    </source>
</evidence>
<dbReference type="EMBL" id="CM031822">
    <property type="protein sequence ID" value="KAG6630080.1"/>
    <property type="molecule type" value="Genomic_DNA"/>
</dbReference>
<organism evidence="1 2">
    <name type="scientific">Carya illinoinensis</name>
    <name type="common">Pecan</name>
    <dbReference type="NCBI Taxonomy" id="32201"/>
    <lineage>
        <taxon>Eukaryota</taxon>
        <taxon>Viridiplantae</taxon>
        <taxon>Streptophyta</taxon>
        <taxon>Embryophyta</taxon>
        <taxon>Tracheophyta</taxon>
        <taxon>Spermatophyta</taxon>
        <taxon>Magnoliopsida</taxon>
        <taxon>eudicotyledons</taxon>
        <taxon>Gunneridae</taxon>
        <taxon>Pentapetalae</taxon>
        <taxon>rosids</taxon>
        <taxon>fabids</taxon>
        <taxon>Fagales</taxon>
        <taxon>Juglandaceae</taxon>
        <taxon>Carya</taxon>
    </lineage>
</organism>
<sequence>MPPVNLIPKNIRSLKIQRRKRMPRKSRDHLAMFINDCFLPKQSSYPTNHDIGSPVEYDMEEMQIYFGIAPFIEGWSLGSRIPEWVHNKSIGSSLQIELDGNTTSVIDCAIFIVFDCHQFHSPEATSIPRLFKETSHVTCSFCCERDDGSLEHFDSGFSLSLVEPSVCWAYARTPLKSNSSDNQSFIKISIKEISSQTPVEVKEWGLHLVCPDDTGLGLGSDLDFYRQFYSAWKCGMTRNED</sequence>
<evidence type="ECO:0000313" key="1">
    <source>
        <dbReference type="EMBL" id="KAG6630080.1"/>
    </source>
</evidence>
<name>A0A8T1NMR8_CARIL</name>
<protein>
    <submittedName>
        <fullName evidence="1">Uncharacterized protein</fullName>
    </submittedName>
</protein>
<dbReference type="AlphaFoldDB" id="A0A8T1NMR8"/>
<proteinExistence type="predicted"/>
<reference evidence="1" key="1">
    <citation type="submission" date="2020-12" db="EMBL/GenBank/DDBJ databases">
        <title>WGS assembly of Carya illinoinensis cv. Pawnee.</title>
        <authorList>
            <person name="Platts A."/>
            <person name="Shu S."/>
            <person name="Wright S."/>
            <person name="Barry K."/>
            <person name="Edger P."/>
            <person name="Pires J.C."/>
            <person name="Schmutz J."/>
        </authorList>
    </citation>
    <scope>NUCLEOTIDE SEQUENCE</scope>
    <source>
        <tissue evidence="1">Leaf</tissue>
    </source>
</reference>
<comment type="caution">
    <text evidence="1">The sequence shown here is derived from an EMBL/GenBank/DDBJ whole genome shotgun (WGS) entry which is preliminary data.</text>
</comment>